<keyword evidence="3" id="KW-0732">Signal</keyword>
<dbReference type="Gramene" id="OB03G34200.1">
    <property type="protein sequence ID" value="OB03G34200.1"/>
    <property type="gene ID" value="OB03G34200"/>
</dbReference>
<dbReference type="HOGENOM" id="CLU_1848193_0_0_1"/>
<accession>J3LQU4</accession>
<reference evidence="5" key="2">
    <citation type="submission" date="2013-04" db="UniProtKB">
        <authorList>
            <consortium name="EnsemblPlants"/>
        </authorList>
    </citation>
    <scope>IDENTIFICATION</scope>
</reference>
<evidence type="ECO:0000313" key="6">
    <source>
        <dbReference type="Proteomes" id="UP000006038"/>
    </source>
</evidence>
<evidence type="ECO:0000313" key="5">
    <source>
        <dbReference type="EnsemblPlants" id="OB03G34200.1"/>
    </source>
</evidence>
<feature type="region of interest" description="Disordered" evidence="2">
    <location>
        <begin position="119"/>
        <end position="139"/>
    </location>
</feature>
<protein>
    <recommendedName>
        <fullName evidence="4">Multiple C2 domain-containing protein</fullName>
    </recommendedName>
</protein>
<dbReference type="AlphaFoldDB" id="J3LQU4"/>
<feature type="chain" id="PRO_5003772918" description="Multiple C2 domain-containing protein" evidence="3">
    <location>
        <begin position="20"/>
        <end position="139"/>
    </location>
</feature>
<evidence type="ECO:0000256" key="3">
    <source>
        <dbReference type="SAM" id="SignalP"/>
    </source>
</evidence>
<organism evidence="5">
    <name type="scientific">Oryza brachyantha</name>
    <name type="common">malo sina</name>
    <dbReference type="NCBI Taxonomy" id="4533"/>
    <lineage>
        <taxon>Eukaryota</taxon>
        <taxon>Viridiplantae</taxon>
        <taxon>Streptophyta</taxon>
        <taxon>Embryophyta</taxon>
        <taxon>Tracheophyta</taxon>
        <taxon>Spermatophyta</taxon>
        <taxon>Magnoliopsida</taxon>
        <taxon>Liliopsida</taxon>
        <taxon>Poales</taxon>
        <taxon>Poaceae</taxon>
        <taxon>BOP clade</taxon>
        <taxon>Oryzoideae</taxon>
        <taxon>Oryzeae</taxon>
        <taxon>Oryzinae</taxon>
        <taxon>Oryza</taxon>
    </lineage>
</organism>
<dbReference type="InterPro" id="IPR013583">
    <property type="entry name" value="MCTP_C"/>
</dbReference>
<dbReference type="Proteomes" id="UP000006038">
    <property type="component" value="Chromosome 3"/>
</dbReference>
<proteinExistence type="predicted"/>
<evidence type="ECO:0000256" key="2">
    <source>
        <dbReference type="SAM" id="MobiDB-lite"/>
    </source>
</evidence>
<dbReference type="Pfam" id="PF08372">
    <property type="entry name" value="PRT_C"/>
    <property type="match status" value="1"/>
</dbReference>
<feature type="signal peptide" evidence="3">
    <location>
        <begin position="1"/>
        <end position="19"/>
    </location>
</feature>
<evidence type="ECO:0000256" key="1">
    <source>
        <dbReference type="ARBA" id="ARBA00022737"/>
    </source>
</evidence>
<dbReference type="EnsemblPlants" id="OB03G34200.1">
    <property type="protein sequence ID" value="OB03G34200.1"/>
    <property type="gene ID" value="OB03G34200"/>
</dbReference>
<keyword evidence="1" id="KW-0677">Repeat</keyword>
<name>J3LQU4_ORYBR</name>
<feature type="domain" description="Multiple C2" evidence="4">
    <location>
        <begin position="20"/>
        <end position="67"/>
    </location>
</feature>
<evidence type="ECO:0000259" key="4">
    <source>
        <dbReference type="Pfam" id="PF08372"/>
    </source>
</evidence>
<dbReference type="InterPro" id="IPR047259">
    <property type="entry name" value="QUIRKY-like"/>
</dbReference>
<sequence>MLAHAMLVLLAWHPDLVVWTLTLQAATVGVWKYRSRPWAPAPHPCVRVSMAEAPDRDELDEEFDSTPPRGCRRWCGCEEDAEVEEIRRPEVEKKERGGADGWGLRRFPHGHVTVARHADTETDTNISDTETNTNYLEYE</sequence>
<reference evidence="5" key="1">
    <citation type="journal article" date="2013" name="Nat. Commun.">
        <title>Whole-genome sequencing of Oryza brachyantha reveals mechanisms underlying Oryza genome evolution.</title>
        <authorList>
            <person name="Chen J."/>
            <person name="Huang Q."/>
            <person name="Gao D."/>
            <person name="Wang J."/>
            <person name="Lang Y."/>
            <person name="Liu T."/>
            <person name="Li B."/>
            <person name="Bai Z."/>
            <person name="Luis Goicoechea J."/>
            <person name="Liang C."/>
            <person name="Chen C."/>
            <person name="Zhang W."/>
            <person name="Sun S."/>
            <person name="Liao Y."/>
            <person name="Zhang X."/>
            <person name="Yang L."/>
            <person name="Song C."/>
            <person name="Wang M."/>
            <person name="Shi J."/>
            <person name="Liu G."/>
            <person name="Liu J."/>
            <person name="Zhou H."/>
            <person name="Zhou W."/>
            <person name="Yu Q."/>
            <person name="An N."/>
            <person name="Chen Y."/>
            <person name="Cai Q."/>
            <person name="Wang B."/>
            <person name="Liu B."/>
            <person name="Min J."/>
            <person name="Huang Y."/>
            <person name="Wu H."/>
            <person name="Li Z."/>
            <person name="Zhang Y."/>
            <person name="Yin Y."/>
            <person name="Song W."/>
            <person name="Jiang J."/>
            <person name="Jackson S.A."/>
            <person name="Wing R.A."/>
            <person name="Wang J."/>
            <person name="Chen M."/>
        </authorList>
    </citation>
    <scope>NUCLEOTIDE SEQUENCE [LARGE SCALE GENOMIC DNA]</scope>
    <source>
        <strain evidence="5">cv. IRGC 101232</strain>
    </source>
</reference>
<dbReference type="PANTHER" id="PTHR31425:SF35">
    <property type="entry name" value="MULTIPLE C2 DOMAIN AND TRANSMEMBRANE REGION PROTEIN 16"/>
    <property type="match status" value="1"/>
</dbReference>
<dbReference type="STRING" id="4533.J3LQU4"/>
<keyword evidence="6" id="KW-1185">Reference proteome</keyword>
<feature type="compositionally biased region" description="Polar residues" evidence="2">
    <location>
        <begin position="123"/>
        <end position="139"/>
    </location>
</feature>
<dbReference type="PANTHER" id="PTHR31425">
    <property type="entry name" value="PHOSPHORIBOSYLANTHRANILATE TRANSFERASE ISOFORM 1"/>
    <property type="match status" value="1"/>
</dbReference>